<proteinExistence type="predicted"/>
<dbReference type="EMBL" id="JARFYN010000102">
    <property type="protein sequence ID" value="MDL2410713.1"/>
    <property type="molecule type" value="Genomic_DNA"/>
</dbReference>
<gene>
    <name evidence="1" type="ORF">PY650_35200</name>
</gene>
<accession>A0ABT7KPX7</accession>
<dbReference type="RefSeq" id="WP_285884668.1">
    <property type="nucleotide sequence ID" value="NZ_JARFYN010000102.1"/>
</dbReference>
<sequence>IANGDHRDGLKTVANVISGPVVDREREPEIPKVLTVRVEVEVSPDFRVGSRPCFHRLAVQEW</sequence>
<comment type="caution">
    <text evidence="1">The sequence shown here is derived from an EMBL/GenBank/DDBJ whole genome shotgun (WGS) entry which is preliminary data.</text>
</comment>
<feature type="non-terminal residue" evidence="1">
    <location>
        <position position="1"/>
    </location>
</feature>
<protein>
    <submittedName>
        <fullName evidence="1">Uncharacterized protein</fullName>
    </submittedName>
</protein>
<name>A0ABT7KPX7_9HYPH</name>
<evidence type="ECO:0000313" key="1">
    <source>
        <dbReference type="EMBL" id="MDL2410713.1"/>
    </source>
</evidence>
<reference evidence="1" key="1">
    <citation type="submission" date="2023-06" db="EMBL/GenBank/DDBJ databases">
        <title>Phylogenetic Diversity of Rhizobium strains.</title>
        <authorList>
            <person name="Moura F.T."/>
            <person name="Helene L.C.F."/>
            <person name="Hungria M."/>
        </authorList>
    </citation>
    <scope>NUCLEOTIDE SEQUENCE</scope>
    <source>
        <strain evidence="1">CCGE524</strain>
    </source>
</reference>
<keyword evidence="2" id="KW-1185">Reference proteome</keyword>
<evidence type="ECO:0000313" key="2">
    <source>
        <dbReference type="Proteomes" id="UP001172630"/>
    </source>
</evidence>
<dbReference type="Proteomes" id="UP001172630">
    <property type="component" value="Unassembled WGS sequence"/>
</dbReference>
<organism evidence="1 2">
    <name type="scientific">Rhizobium calliandrae</name>
    <dbReference type="NCBI Taxonomy" id="1312182"/>
    <lineage>
        <taxon>Bacteria</taxon>
        <taxon>Pseudomonadati</taxon>
        <taxon>Pseudomonadota</taxon>
        <taxon>Alphaproteobacteria</taxon>
        <taxon>Hyphomicrobiales</taxon>
        <taxon>Rhizobiaceae</taxon>
        <taxon>Rhizobium/Agrobacterium group</taxon>
        <taxon>Rhizobium</taxon>
    </lineage>
</organism>